<keyword evidence="3 7" id="KW-0812">Transmembrane</keyword>
<evidence type="ECO:0000256" key="3">
    <source>
        <dbReference type="ARBA" id="ARBA00022692"/>
    </source>
</evidence>
<feature type="transmembrane region" description="Helical" evidence="7">
    <location>
        <begin position="42"/>
        <end position="65"/>
    </location>
</feature>
<keyword evidence="4 7" id="KW-1133">Transmembrane helix</keyword>
<keyword evidence="2" id="KW-1003">Cell membrane</keyword>
<keyword evidence="5 7" id="KW-0472">Membrane</keyword>
<gene>
    <name evidence="8" type="ORF">ACFO3J_10225</name>
</gene>
<proteinExistence type="predicted"/>
<evidence type="ECO:0000256" key="2">
    <source>
        <dbReference type="ARBA" id="ARBA00022475"/>
    </source>
</evidence>
<dbReference type="EMBL" id="JBHSBB010000008">
    <property type="protein sequence ID" value="MFC4031855.1"/>
    <property type="molecule type" value="Genomic_DNA"/>
</dbReference>
<evidence type="ECO:0000256" key="6">
    <source>
        <dbReference type="SAM" id="MobiDB-lite"/>
    </source>
</evidence>
<dbReference type="Proteomes" id="UP001595765">
    <property type="component" value="Unassembled WGS sequence"/>
</dbReference>
<keyword evidence="9" id="KW-1185">Reference proteome</keyword>
<protein>
    <submittedName>
        <fullName evidence="8">YihY/virulence factor BrkB family protein</fullName>
    </submittedName>
</protein>
<evidence type="ECO:0000313" key="8">
    <source>
        <dbReference type="EMBL" id="MFC4031855.1"/>
    </source>
</evidence>
<evidence type="ECO:0000256" key="4">
    <source>
        <dbReference type="ARBA" id="ARBA00022989"/>
    </source>
</evidence>
<dbReference type="PANTHER" id="PTHR30213">
    <property type="entry name" value="INNER MEMBRANE PROTEIN YHJD"/>
    <property type="match status" value="1"/>
</dbReference>
<dbReference type="InterPro" id="IPR017039">
    <property type="entry name" value="Virul_fac_BrkB"/>
</dbReference>
<comment type="caution">
    <text evidence="8">The sequence shown here is derived from an EMBL/GenBank/DDBJ whole genome shotgun (WGS) entry which is preliminary data.</text>
</comment>
<name>A0ABV8HM31_9ACTN</name>
<dbReference type="Pfam" id="PF03631">
    <property type="entry name" value="Virul_fac_BrkB"/>
    <property type="match status" value="1"/>
</dbReference>
<reference evidence="9" key="1">
    <citation type="journal article" date="2019" name="Int. J. Syst. Evol. Microbiol.">
        <title>The Global Catalogue of Microorganisms (GCM) 10K type strain sequencing project: providing services to taxonomists for standard genome sequencing and annotation.</title>
        <authorList>
            <consortium name="The Broad Institute Genomics Platform"/>
            <consortium name="The Broad Institute Genome Sequencing Center for Infectious Disease"/>
            <person name="Wu L."/>
            <person name="Ma J."/>
        </authorList>
    </citation>
    <scope>NUCLEOTIDE SEQUENCE [LARGE SCALE GENOMIC DNA]</scope>
    <source>
        <strain evidence="9">CGMCC 4.7237</strain>
    </source>
</reference>
<accession>A0ABV8HM31</accession>
<feature type="transmembrane region" description="Helical" evidence="7">
    <location>
        <begin position="180"/>
        <end position="200"/>
    </location>
</feature>
<dbReference type="RefSeq" id="WP_386428268.1">
    <property type="nucleotide sequence ID" value="NZ_JBHSBB010000008.1"/>
</dbReference>
<feature type="transmembrane region" description="Helical" evidence="7">
    <location>
        <begin position="147"/>
        <end position="168"/>
    </location>
</feature>
<evidence type="ECO:0000256" key="5">
    <source>
        <dbReference type="ARBA" id="ARBA00023136"/>
    </source>
</evidence>
<sequence>MVALRAVQRFDAYQQRHGWVGVPIAVVYKFVEDQGGYLAALIAYYGFLSVFPLLLLLVSVLGFVLHNDPHLQQQVVDSALHQFPVIGDQIGENIRSFHGNPLAVAAGAAGGLYGALGVAQAAQNALSKIWAVPRHARPDPLRARLRSLLVLGGFGIGLLATTGLTVLASDERFLGAHLGVAVRAAASVAAVAVNIGLLLFAYRFFTDRSVRLRHLAGAAAGAAVLWQGVQWGGTYYVRHQLRGATATYGLFGIVLGLITWIYLGALIFVLAAETTSVRVHRLWPRSLPTLFTDKVELSQADQRAYTSYAMTETFKGFERVRVSFDPPPPRKGDGPADRGVQEAGDAPGGAEVAAGHPPAPPD</sequence>
<evidence type="ECO:0000256" key="1">
    <source>
        <dbReference type="ARBA" id="ARBA00004651"/>
    </source>
</evidence>
<feature type="transmembrane region" description="Helical" evidence="7">
    <location>
        <begin position="249"/>
        <end position="272"/>
    </location>
</feature>
<feature type="transmembrane region" description="Helical" evidence="7">
    <location>
        <begin position="212"/>
        <end position="229"/>
    </location>
</feature>
<feature type="region of interest" description="Disordered" evidence="6">
    <location>
        <begin position="321"/>
        <end position="362"/>
    </location>
</feature>
<comment type="subcellular location">
    <subcellularLocation>
        <location evidence="1">Cell membrane</location>
        <topology evidence="1">Multi-pass membrane protein</topology>
    </subcellularLocation>
</comment>
<dbReference type="PANTHER" id="PTHR30213:SF1">
    <property type="entry name" value="INNER MEMBRANE PROTEIN YHJD"/>
    <property type="match status" value="1"/>
</dbReference>
<evidence type="ECO:0000313" key="9">
    <source>
        <dbReference type="Proteomes" id="UP001595765"/>
    </source>
</evidence>
<evidence type="ECO:0000256" key="7">
    <source>
        <dbReference type="SAM" id="Phobius"/>
    </source>
</evidence>
<organism evidence="8 9">
    <name type="scientific">Streptomyces polygonati</name>
    <dbReference type="NCBI Taxonomy" id="1617087"/>
    <lineage>
        <taxon>Bacteria</taxon>
        <taxon>Bacillati</taxon>
        <taxon>Actinomycetota</taxon>
        <taxon>Actinomycetes</taxon>
        <taxon>Kitasatosporales</taxon>
        <taxon>Streptomycetaceae</taxon>
        <taxon>Streptomyces</taxon>
    </lineage>
</organism>
<feature type="compositionally biased region" description="Basic and acidic residues" evidence="6">
    <location>
        <begin position="321"/>
        <end position="340"/>
    </location>
</feature>